<feature type="domain" description="Glycosyl transferase CAP10" evidence="1">
    <location>
        <begin position="160"/>
        <end position="405"/>
    </location>
</feature>
<dbReference type="EMBL" id="CP099420">
    <property type="protein sequence ID" value="USW51497.1"/>
    <property type="molecule type" value="Genomic_DNA"/>
</dbReference>
<evidence type="ECO:0000313" key="3">
    <source>
        <dbReference type="Proteomes" id="UP001056384"/>
    </source>
</evidence>
<dbReference type="InterPro" id="IPR051091">
    <property type="entry name" value="O-Glucosyltr/Glycosyltrsf_90"/>
</dbReference>
<keyword evidence="3" id="KW-1185">Reference proteome</keyword>
<proteinExistence type="predicted"/>
<dbReference type="OrthoDB" id="202415at2759"/>
<dbReference type="SMART" id="SM00672">
    <property type="entry name" value="CAP10"/>
    <property type="match status" value="1"/>
</dbReference>
<dbReference type="Pfam" id="PF05686">
    <property type="entry name" value="Glyco_transf_90"/>
    <property type="match status" value="1"/>
</dbReference>
<dbReference type="InterPro" id="IPR006598">
    <property type="entry name" value="CAP10"/>
</dbReference>
<gene>
    <name evidence="2" type="ORF">Slin15195_G048160</name>
</gene>
<organism evidence="2 3">
    <name type="scientific">Septoria linicola</name>
    <dbReference type="NCBI Taxonomy" id="215465"/>
    <lineage>
        <taxon>Eukaryota</taxon>
        <taxon>Fungi</taxon>
        <taxon>Dikarya</taxon>
        <taxon>Ascomycota</taxon>
        <taxon>Pezizomycotina</taxon>
        <taxon>Dothideomycetes</taxon>
        <taxon>Dothideomycetidae</taxon>
        <taxon>Mycosphaerellales</taxon>
        <taxon>Mycosphaerellaceae</taxon>
        <taxon>Septoria</taxon>
    </lineage>
</organism>
<keyword evidence="2" id="KW-0808">Transferase</keyword>
<evidence type="ECO:0000313" key="2">
    <source>
        <dbReference type="EMBL" id="USW51497.1"/>
    </source>
</evidence>
<dbReference type="PANTHER" id="PTHR12203">
    <property type="entry name" value="KDEL LYS-ASP-GLU-LEU CONTAINING - RELATED"/>
    <property type="match status" value="1"/>
</dbReference>
<sequence length="444" mass="50747">MIWTIWYGMNSDKDDIPAILTQVIPAGHATCQQATLFECSSCLEQHDAANKSDPGLWQFEYGRHDRDESLSESQCEAAFPGLFEDIHQGKHYWQQKRQTKITPALLDGINIKNGMTRAVIFDGDLYIIQTKSTAEDHRRKTLAILSSIHRALAAASDRRTFPNIEFVFSIEDKATDVTSVRIEPLWVVARKASEESFFLLPDFGYWAWDNIIDGKNNEVGPYDEVVHKALAFEEGGNFFDKTPQLVWRGKLSFAPKLRRGLIDAARGKEWSDVKELNWSVKHNFLALDEHCRYMFIAHVEGRSYSASLKYRQACRSVIVAHKLQYIQHYHYLLVAEGPHQNFVQVARDFSDLTPKIEELLANPVKAKEIADNSVGTFRERYLTPAAEACYWRALIRGYSSVSEEASIWHTLSSTGKKTKRGLRYETFILLSSEEMMNYMSVAEG</sequence>
<dbReference type="GO" id="GO:0016740">
    <property type="term" value="F:transferase activity"/>
    <property type="evidence" value="ECO:0007669"/>
    <property type="project" value="UniProtKB-KW"/>
</dbReference>
<dbReference type="Proteomes" id="UP001056384">
    <property type="component" value="Chromosome 3"/>
</dbReference>
<evidence type="ECO:0000259" key="1">
    <source>
        <dbReference type="SMART" id="SM00672"/>
    </source>
</evidence>
<reference evidence="2" key="1">
    <citation type="submission" date="2022-06" db="EMBL/GenBank/DDBJ databases">
        <title>Complete genome sequences of two strains of the flax pathogen Septoria linicola.</title>
        <authorList>
            <person name="Lapalu N."/>
            <person name="Simon A."/>
            <person name="Demenou B."/>
            <person name="Paumier D."/>
            <person name="Guillot M.-P."/>
            <person name="Gout L."/>
            <person name="Valade R."/>
        </authorList>
    </citation>
    <scope>NUCLEOTIDE SEQUENCE</scope>
    <source>
        <strain evidence="2">SE15195</strain>
    </source>
</reference>
<protein>
    <submittedName>
        <fullName evidence="2">Glycosyl transferase CAP10 domain-containing protein</fullName>
    </submittedName>
</protein>
<dbReference type="PANTHER" id="PTHR12203:SF107">
    <property type="entry name" value="GLYCOSYL TRANSFERASE CAP10 DOMAIN-CONTAINING PROTEIN"/>
    <property type="match status" value="1"/>
</dbReference>
<dbReference type="AlphaFoldDB" id="A0A9Q9EIW8"/>
<name>A0A9Q9EIW8_9PEZI</name>
<accession>A0A9Q9EIW8</accession>